<organism evidence="1 2">
    <name type="scientific">Streblomastix strix</name>
    <dbReference type="NCBI Taxonomy" id="222440"/>
    <lineage>
        <taxon>Eukaryota</taxon>
        <taxon>Metamonada</taxon>
        <taxon>Preaxostyla</taxon>
        <taxon>Oxymonadida</taxon>
        <taxon>Streblomastigidae</taxon>
        <taxon>Streblomastix</taxon>
    </lineage>
</organism>
<sequence>MPNRRIWNTKLQGLRCNMELNSYYGCSIQTRDKIRRLHTHIFKRSHATINNLEDSQGEEDKFKACSQDYMVVDVEDSRPTCKLVRTHFQYFLVTCELKRKKCKAHPHHRANKKKRKK</sequence>
<accession>A0A5J4TAP5</accession>
<dbReference type="EMBL" id="SNRW01034607">
    <property type="protein sequence ID" value="KAA6355444.1"/>
    <property type="molecule type" value="Genomic_DNA"/>
</dbReference>
<dbReference type="AlphaFoldDB" id="A0A5J4TAP5"/>
<evidence type="ECO:0000313" key="2">
    <source>
        <dbReference type="Proteomes" id="UP000324800"/>
    </source>
</evidence>
<gene>
    <name evidence="1" type="ORF">EZS28_049029</name>
</gene>
<comment type="caution">
    <text evidence="1">The sequence shown here is derived from an EMBL/GenBank/DDBJ whole genome shotgun (WGS) entry which is preliminary data.</text>
</comment>
<dbReference type="Proteomes" id="UP000324800">
    <property type="component" value="Unassembled WGS sequence"/>
</dbReference>
<proteinExistence type="predicted"/>
<protein>
    <submittedName>
        <fullName evidence="1">Uncharacterized protein</fullName>
    </submittedName>
</protein>
<reference evidence="1 2" key="1">
    <citation type="submission" date="2019-03" db="EMBL/GenBank/DDBJ databases">
        <title>Single cell metagenomics reveals metabolic interactions within the superorganism composed of flagellate Streblomastix strix and complex community of Bacteroidetes bacteria on its surface.</title>
        <authorList>
            <person name="Treitli S.C."/>
            <person name="Kolisko M."/>
            <person name="Husnik F."/>
            <person name="Keeling P."/>
            <person name="Hampl V."/>
        </authorList>
    </citation>
    <scope>NUCLEOTIDE SEQUENCE [LARGE SCALE GENOMIC DNA]</scope>
    <source>
        <strain evidence="1">ST1C</strain>
    </source>
</reference>
<evidence type="ECO:0000313" key="1">
    <source>
        <dbReference type="EMBL" id="KAA6355444.1"/>
    </source>
</evidence>
<name>A0A5J4TAP5_9EUKA</name>